<proteinExistence type="inferred from homology"/>
<evidence type="ECO:0000256" key="7">
    <source>
        <dbReference type="PIRNR" id="PIRNR000296"/>
    </source>
</evidence>
<dbReference type="InterPro" id="IPR006311">
    <property type="entry name" value="TAT_signal"/>
</dbReference>
<dbReference type="GO" id="GO:0005737">
    <property type="term" value="C:cytoplasm"/>
    <property type="evidence" value="ECO:0007669"/>
    <property type="project" value="TreeGrafter"/>
</dbReference>
<dbReference type="PIRSF" id="PIRSF000296">
    <property type="entry name" value="SrpA"/>
    <property type="match status" value="1"/>
</dbReference>
<keyword evidence="12" id="KW-1185">Reference proteome</keyword>
<reference evidence="11 12" key="1">
    <citation type="submission" date="2018-10" db="EMBL/GenBank/DDBJ databases">
        <title>Proposal of Lysobacter pythonis sp. nov. isolated from royal pythons (Python regius).</title>
        <authorList>
            <person name="Hans-Juergen B."/>
            <person name="Huptas C."/>
            <person name="Sandra B."/>
            <person name="Igor L."/>
            <person name="Joachim S."/>
            <person name="Siegfried S."/>
            <person name="Mareike W."/>
            <person name="Peter K."/>
        </authorList>
    </citation>
    <scope>NUCLEOTIDE SEQUENCE [LARGE SCALE GENOMIC DNA]</scope>
    <source>
        <strain evidence="11 12">4284/11</strain>
    </source>
</reference>
<evidence type="ECO:0000259" key="10">
    <source>
        <dbReference type="SMART" id="SM01060"/>
    </source>
</evidence>
<evidence type="ECO:0000256" key="8">
    <source>
        <dbReference type="PIRSR" id="PIRSR000296-1"/>
    </source>
</evidence>
<keyword evidence="5 7" id="KW-0560">Oxidoreductase</keyword>
<feature type="binding site" description="axial binding residue" evidence="9">
    <location>
        <position position="339"/>
    </location>
    <ligand>
        <name>heme</name>
        <dbReference type="ChEBI" id="CHEBI:30413"/>
    </ligand>
    <ligandPart>
        <name>Fe</name>
        <dbReference type="ChEBI" id="CHEBI:18248"/>
    </ligandPart>
</feature>
<dbReference type="InterPro" id="IPR020835">
    <property type="entry name" value="Catalase_sf"/>
</dbReference>
<dbReference type="GO" id="GO:0042744">
    <property type="term" value="P:hydrogen peroxide catabolic process"/>
    <property type="evidence" value="ECO:0007669"/>
    <property type="project" value="TreeGrafter"/>
</dbReference>
<dbReference type="Gene3D" id="2.40.180.10">
    <property type="entry name" value="Catalase core domain"/>
    <property type="match status" value="1"/>
</dbReference>
<dbReference type="GO" id="GO:0020037">
    <property type="term" value="F:heme binding"/>
    <property type="evidence" value="ECO:0007669"/>
    <property type="project" value="InterPro"/>
</dbReference>
<dbReference type="EMBL" id="RFLY01000003">
    <property type="protein sequence ID" value="RMH94139.1"/>
    <property type="molecule type" value="Genomic_DNA"/>
</dbReference>
<keyword evidence="6 7" id="KW-0408">Iron</keyword>
<comment type="function">
    <text evidence="7">Has an organic peroxide-dependent peroxidase activity.</text>
</comment>
<dbReference type="CDD" id="cd08153">
    <property type="entry name" value="srpA_like"/>
    <property type="match status" value="1"/>
</dbReference>
<dbReference type="PANTHER" id="PTHR11465:SF9">
    <property type="entry name" value="CATALASE"/>
    <property type="match status" value="1"/>
</dbReference>
<dbReference type="EC" id="1.11.1.-" evidence="7"/>
<dbReference type="RefSeq" id="WP_122100661.1">
    <property type="nucleotide sequence ID" value="NZ_RFLY01000003.1"/>
</dbReference>
<dbReference type="PROSITE" id="PS51318">
    <property type="entry name" value="TAT"/>
    <property type="match status" value="1"/>
</dbReference>
<dbReference type="PANTHER" id="PTHR11465">
    <property type="entry name" value="CATALASE"/>
    <property type="match status" value="1"/>
</dbReference>
<evidence type="ECO:0000256" key="3">
    <source>
        <dbReference type="ARBA" id="ARBA00022617"/>
    </source>
</evidence>
<dbReference type="GO" id="GO:0004096">
    <property type="term" value="F:catalase activity"/>
    <property type="evidence" value="ECO:0007669"/>
    <property type="project" value="InterPro"/>
</dbReference>
<sequence>MSSQLLSELRRRPWLAASAIGAVVLAAASAFAWSAGWIGARERLTSQRLIEAVEVGNGRPYPGFRRAHAKGLCVGGWFEPSEAAAAYSRARVFSQARVPVVGRMSIGGGNPYGADDSARVRSMALQLQSDDGQQWRMAMNSFPFMSVSTPEAFRDQALAMRADPATGKPDPARQAAVAARYPSIRAFQAWAKSAPWPTSWANTRYNGVNTFLFQDARGGEHAVRWSMRPHAAFAAMDEAGRKAAGADFLAAEFQQRLRQGPQRWDLVLTFAAPGDVLEDPARAWPEHARREIVAGTLALETATSQQDGACRDINFDPLILPEGIRGSNDPILHARSGAYSRSFNLRERETALGRKAEGGKEVDR</sequence>
<evidence type="ECO:0000256" key="6">
    <source>
        <dbReference type="ARBA" id="ARBA00023004"/>
    </source>
</evidence>
<keyword evidence="2 7" id="KW-0575">Peroxidase</keyword>
<dbReference type="SUPFAM" id="SSF56634">
    <property type="entry name" value="Heme-dependent catalase-like"/>
    <property type="match status" value="1"/>
</dbReference>
<dbReference type="Pfam" id="PF00199">
    <property type="entry name" value="Catalase"/>
    <property type="match status" value="1"/>
</dbReference>
<keyword evidence="3 7" id="KW-0349">Heme</keyword>
<comment type="similarity">
    <text evidence="1 7">Belongs to the catalase family.</text>
</comment>
<dbReference type="InterPro" id="IPR018028">
    <property type="entry name" value="Catalase"/>
</dbReference>
<keyword evidence="4 7" id="KW-0479">Metal-binding</keyword>
<dbReference type="PROSITE" id="PS51402">
    <property type="entry name" value="CATALASE_3"/>
    <property type="match status" value="1"/>
</dbReference>
<feature type="active site" evidence="8">
    <location>
        <position position="68"/>
    </location>
</feature>
<name>A0A3M2I3H1_9GAMM</name>
<evidence type="ECO:0000313" key="12">
    <source>
        <dbReference type="Proteomes" id="UP000275012"/>
    </source>
</evidence>
<dbReference type="Proteomes" id="UP000275012">
    <property type="component" value="Unassembled WGS sequence"/>
</dbReference>
<dbReference type="GO" id="GO:0046872">
    <property type="term" value="F:metal ion binding"/>
    <property type="evidence" value="ECO:0007669"/>
    <property type="project" value="UniProtKB-KW"/>
</dbReference>
<evidence type="ECO:0000256" key="1">
    <source>
        <dbReference type="ARBA" id="ARBA00005329"/>
    </source>
</evidence>
<comment type="caution">
    <text evidence="11">The sequence shown here is derived from an EMBL/GenBank/DDBJ whole genome shotgun (WGS) entry which is preliminary data.</text>
</comment>
<evidence type="ECO:0000256" key="4">
    <source>
        <dbReference type="ARBA" id="ARBA00022723"/>
    </source>
</evidence>
<gene>
    <name evidence="11" type="ORF">EBB59_02960</name>
</gene>
<dbReference type="Gene3D" id="1.20.1280.120">
    <property type="match status" value="1"/>
</dbReference>
<dbReference type="OrthoDB" id="255727at2"/>
<dbReference type="AlphaFoldDB" id="A0A3M2I3H1"/>
<evidence type="ECO:0000256" key="9">
    <source>
        <dbReference type="PIRSR" id="PIRSR000296-2"/>
    </source>
</evidence>
<comment type="cofactor">
    <cofactor evidence="7">
        <name>heme</name>
        <dbReference type="ChEBI" id="CHEBI:30413"/>
    </cofactor>
</comment>
<dbReference type="SMART" id="SM01060">
    <property type="entry name" value="Catalase"/>
    <property type="match status" value="1"/>
</dbReference>
<organism evidence="11 12">
    <name type="scientific">Solilutibacter pythonis</name>
    <dbReference type="NCBI Taxonomy" id="2483112"/>
    <lineage>
        <taxon>Bacteria</taxon>
        <taxon>Pseudomonadati</taxon>
        <taxon>Pseudomonadota</taxon>
        <taxon>Gammaproteobacteria</taxon>
        <taxon>Lysobacterales</taxon>
        <taxon>Lysobacteraceae</taxon>
        <taxon>Solilutibacter</taxon>
    </lineage>
</organism>
<evidence type="ECO:0000256" key="5">
    <source>
        <dbReference type="ARBA" id="ARBA00023002"/>
    </source>
</evidence>
<dbReference type="InterPro" id="IPR024168">
    <property type="entry name" value="Catalase_SrpA-type_pred"/>
</dbReference>
<evidence type="ECO:0000256" key="2">
    <source>
        <dbReference type="ARBA" id="ARBA00022559"/>
    </source>
</evidence>
<dbReference type="InterPro" id="IPR011614">
    <property type="entry name" value="Catalase_core"/>
</dbReference>
<protein>
    <recommendedName>
        <fullName evidence="7">Catalase-related peroxidase</fullName>
        <ecNumber evidence="7">1.11.1.-</ecNumber>
    </recommendedName>
</protein>
<feature type="domain" description="Catalase core" evidence="10">
    <location>
        <begin position="24"/>
        <end position="361"/>
    </location>
</feature>
<evidence type="ECO:0000313" key="11">
    <source>
        <dbReference type="EMBL" id="RMH94139.1"/>
    </source>
</evidence>
<dbReference type="GO" id="GO:0042542">
    <property type="term" value="P:response to hydrogen peroxide"/>
    <property type="evidence" value="ECO:0007669"/>
    <property type="project" value="TreeGrafter"/>
</dbReference>
<accession>A0A3M2I3H1</accession>